<evidence type="ECO:0000313" key="2">
    <source>
        <dbReference type="Proteomes" id="UP000279194"/>
    </source>
</evidence>
<dbReference type="RefSeq" id="WP_121836057.1">
    <property type="nucleotide sequence ID" value="NZ_RCVM01000017.1"/>
</dbReference>
<dbReference type="OrthoDB" id="2222873at2"/>
<dbReference type="Proteomes" id="UP000279194">
    <property type="component" value="Unassembled WGS sequence"/>
</dbReference>
<sequence>MDELMNQLLDQFQAGLMDRMLLVVQHVSDEKARYSLELNKKECAEMFGIAPETLENRFLVHKDFPRIANAREKYPRDAVIEWYHQNWQRTAI</sequence>
<name>A0A3L9DRK3_9STRE</name>
<keyword evidence="1" id="KW-0238">DNA-binding</keyword>
<comment type="caution">
    <text evidence="1">The sequence shown here is derived from an EMBL/GenBank/DDBJ whole genome shotgun (WGS) entry which is preliminary data.</text>
</comment>
<accession>A0A3L9DRK3</accession>
<dbReference type="GO" id="GO:0003677">
    <property type="term" value="F:DNA binding"/>
    <property type="evidence" value="ECO:0007669"/>
    <property type="project" value="UniProtKB-KW"/>
</dbReference>
<reference evidence="1 2" key="1">
    <citation type="submission" date="2018-10" db="EMBL/GenBank/DDBJ databases">
        <title>Streptococcus hillyeri sp. nov., isolated from equine tracheal sample.</title>
        <authorList>
            <person name="Macfadyen A.C."/>
            <person name="Waller A."/>
            <person name="Paterson G.K."/>
        </authorList>
    </citation>
    <scope>NUCLEOTIDE SEQUENCE [LARGE SCALE GENOMIC DNA]</scope>
    <source>
        <strain evidence="1 2">28462</strain>
    </source>
</reference>
<gene>
    <name evidence="1" type="ORF">EAF07_08080</name>
</gene>
<protein>
    <submittedName>
        <fullName evidence="1">DNA-binding protein</fullName>
    </submittedName>
</protein>
<keyword evidence="2" id="KW-1185">Reference proteome</keyword>
<dbReference type="EMBL" id="RCVM01000017">
    <property type="protein sequence ID" value="RLY02199.1"/>
    <property type="molecule type" value="Genomic_DNA"/>
</dbReference>
<evidence type="ECO:0000313" key="1">
    <source>
        <dbReference type="EMBL" id="RLY02199.1"/>
    </source>
</evidence>
<dbReference type="AlphaFoldDB" id="A0A3L9DRK3"/>
<proteinExistence type="predicted"/>
<organism evidence="1 2">
    <name type="scientific">Streptococcus hillyeri</name>
    <dbReference type="NCBI Taxonomy" id="2282420"/>
    <lineage>
        <taxon>Bacteria</taxon>
        <taxon>Bacillati</taxon>
        <taxon>Bacillota</taxon>
        <taxon>Bacilli</taxon>
        <taxon>Lactobacillales</taxon>
        <taxon>Streptococcaceae</taxon>
        <taxon>Streptococcus</taxon>
    </lineage>
</organism>